<comment type="caution">
    <text evidence="1">The sequence shown here is derived from an EMBL/GenBank/DDBJ whole genome shotgun (WGS) entry which is preliminary data.</text>
</comment>
<organism evidence="1 2">
    <name type="scientific">Enterocloster aldenensis</name>
    <dbReference type="NCBI Taxonomy" id="358742"/>
    <lineage>
        <taxon>Bacteria</taxon>
        <taxon>Bacillati</taxon>
        <taxon>Bacillota</taxon>
        <taxon>Clostridia</taxon>
        <taxon>Lachnospirales</taxon>
        <taxon>Lachnospiraceae</taxon>
        <taxon>Enterocloster</taxon>
    </lineage>
</organism>
<name>A0AAW5BZ65_9FIRM</name>
<evidence type="ECO:0000313" key="1">
    <source>
        <dbReference type="EMBL" id="MCG4745890.1"/>
    </source>
</evidence>
<protein>
    <submittedName>
        <fullName evidence="1">D52 family tumor protein</fullName>
    </submittedName>
</protein>
<dbReference type="RefSeq" id="WP_238053583.1">
    <property type="nucleotide sequence ID" value="NZ_JAKNGE010000011.1"/>
</dbReference>
<dbReference type="AlphaFoldDB" id="A0AAW5BZ65"/>
<proteinExistence type="predicted"/>
<evidence type="ECO:0000313" key="2">
    <source>
        <dbReference type="Proteomes" id="UP001299608"/>
    </source>
</evidence>
<reference evidence="1" key="1">
    <citation type="submission" date="2022-01" db="EMBL/GenBank/DDBJ databases">
        <title>Collection of gut derived symbiotic bacterial strains cultured from healthy donors.</title>
        <authorList>
            <person name="Lin H."/>
            <person name="Kohout C."/>
            <person name="Waligurski E."/>
            <person name="Pamer E.G."/>
        </authorList>
    </citation>
    <scope>NUCLEOTIDE SEQUENCE</scope>
    <source>
        <strain evidence="1">DFI.6.55</strain>
    </source>
</reference>
<sequence length="47" mass="5467">MPGYKKIIFLKAIRVRIEAGEGTAQEIIDTYPKLSDAEREELRKEFI</sequence>
<gene>
    <name evidence="1" type="ORF">L0N08_10745</name>
</gene>
<dbReference type="EMBL" id="JAKNGE010000011">
    <property type="protein sequence ID" value="MCG4745890.1"/>
    <property type="molecule type" value="Genomic_DNA"/>
</dbReference>
<dbReference type="Proteomes" id="UP001299608">
    <property type="component" value="Unassembled WGS sequence"/>
</dbReference>
<accession>A0AAW5BZ65</accession>